<keyword evidence="9 13" id="KW-0472">Membrane</keyword>
<dbReference type="InterPro" id="IPR038221">
    <property type="entry name" value="YidC_periplasmic_sf"/>
</dbReference>
<dbReference type="PANTHER" id="PTHR12428">
    <property type="entry name" value="OXA1"/>
    <property type="match status" value="1"/>
</dbReference>
<evidence type="ECO:0000256" key="9">
    <source>
        <dbReference type="ARBA" id="ARBA00023136"/>
    </source>
</evidence>
<dbReference type="Proteomes" id="UP001596111">
    <property type="component" value="Unassembled WGS sequence"/>
</dbReference>
<keyword evidence="8 13" id="KW-1133">Transmembrane helix</keyword>
<evidence type="ECO:0000256" key="14">
    <source>
        <dbReference type="SAM" id="MobiDB-lite"/>
    </source>
</evidence>
<dbReference type="NCBIfam" id="NF002352">
    <property type="entry name" value="PRK01318.1-3"/>
    <property type="match status" value="1"/>
</dbReference>
<dbReference type="Pfam" id="PF14849">
    <property type="entry name" value="YidC_periplas"/>
    <property type="match status" value="1"/>
</dbReference>
<evidence type="ECO:0000256" key="12">
    <source>
        <dbReference type="ARBA" id="ARBA00033342"/>
    </source>
</evidence>
<dbReference type="PRINTS" id="PR00701">
    <property type="entry name" value="60KDINNERMP"/>
</dbReference>
<keyword evidence="4 13" id="KW-0813">Transport</keyword>
<evidence type="ECO:0000259" key="16">
    <source>
        <dbReference type="Pfam" id="PF14849"/>
    </source>
</evidence>
<dbReference type="InterPro" id="IPR019998">
    <property type="entry name" value="Membr_insert_YidC"/>
</dbReference>
<keyword evidence="6 13" id="KW-0812">Transmembrane</keyword>
<dbReference type="InterPro" id="IPR047196">
    <property type="entry name" value="YidC_ALB_C"/>
</dbReference>
<evidence type="ECO:0000256" key="13">
    <source>
        <dbReference type="HAMAP-Rule" id="MF_01810"/>
    </source>
</evidence>
<comment type="subcellular location">
    <subcellularLocation>
        <location evidence="1">Cell inner membrane</location>
        <topology evidence="1">Multi-pass membrane protein</topology>
    </subcellularLocation>
    <subcellularLocation>
        <location evidence="13">Cell membrane</location>
        <topology evidence="13">Multi-pass membrane protein</topology>
    </subcellularLocation>
</comment>
<keyword evidence="5 13" id="KW-1003">Cell membrane</keyword>
<comment type="function">
    <text evidence="13">Required for the insertion and/or proper folding and/or complex formation of integral membrane proteins into the membrane. Involved in integration of membrane proteins that insert both dependently and independently of the Sec translocase complex, as well as at least some lipoproteins. Aids folding of multispanning membrane proteins.</text>
</comment>
<feature type="domain" description="Membrane insertase YidC N-terminal" evidence="16">
    <location>
        <begin position="85"/>
        <end position="377"/>
    </location>
</feature>
<dbReference type="CDD" id="cd20070">
    <property type="entry name" value="5TM_YidC_Alb3"/>
    <property type="match status" value="1"/>
</dbReference>
<dbReference type="NCBIfam" id="TIGR03593">
    <property type="entry name" value="yidC_nterm"/>
    <property type="match status" value="1"/>
</dbReference>
<gene>
    <name evidence="13 17" type="primary">yidC</name>
    <name evidence="17" type="ORF">ACFPPB_10320</name>
</gene>
<feature type="transmembrane region" description="Helical" evidence="13">
    <location>
        <begin position="499"/>
        <end position="520"/>
    </location>
</feature>
<keyword evidence="7 13" id="KW-0653">Protein transport</keyword>
<keyword evidence="18" id="KW-1185">Reference proteome</keyword>
<evidence type="ECO:0000313" key="17">
    <source>
        <dbReference type="EMBL" id="MFC5581504.1"/>
    </source>
</evidence>
<evidence type="ECO:0000256" key="7">
    <source>
        <dbReference type="ARBA" id="ARBA00022927"/>
    </source>
</evidence>
<evidence type="ECO:0000256" key="1">
    <source>
        <dbReference type="ARBA" id="ARBA00004429"/>
    </source>
</evidence>
<dbReference type="CDD" id="cd19961">
    <property type="entry name" value="EcYidC-like_peri"/>
    <property type="match status" value="1"/>
</dbReference>
<dbReference type="EMBL" id="JBHSNG010000009">
    <property type="protein sequence ID" value="MFC5581504.1"/>
    <property type="molecule type" value="Genomic_DNA"/>
</dbReference>
<feature type="transmembrane region" description="Helical" evidence="13">
    <location>
        <begin position="532"/>
        <end position="554"/>
    </location>
</feature>
<organism evidence="17 18">
    <name type="scientific">Rhodanobacter terrae</name>
    <dbReference type="NCBI Taxonomy" id="418647"/>
    <lineage>
        <taxon>Bacteria</taxon>
        <taxon>Pseudomonadati</taxon>
        <taxon>Pseudomonadota</taxon>
        <taxon>Gammaproteobacteria</taxon>
        <taxon>Lysobacterales</taxon>
        <taxon>Rhodanobacteraceae</taxon>
        <taxon>Rhodanobacter</taxon>
    </lineage>
</organism>
<feature type="compositionally biased region" description="Low complexity" evidence="14">
    <location>
        <begin position="33"/>
        <end position="54"/>
    </location>
</feature>
<proteinExistence type="inferred from homology"/>
<evidence type="ECO:0000256" key="6">
    <source>
        <dbReference type="ARBA" id="ARBA00022692"/>
    </source>
</evidence>
<evidence type="ECO:0000256" key="5">
    <source>
        <dbReference type="ARBA" id="ARBA00022475"/>
    </source>
</evidence>
<protein>
    <recommendedName>
        <fullName evidence="3 13">Membrane protein insertase YidC</fullName>
    </recommendedName>
    <alternativeName>
        <fullName evidence="12 13">Foldase YidC</fullName>
    </alternativeName>
    <alternativeName>
        <fullName evidence="11 13">Membrane integrase YidC</fullName>
    </alternativeName>
    <alternativeName>
        <fullName evidence="13">Membrane protein YidC</fullName>
    </alternativeName>
</protein>
<evidence type="ECO:0000256" key="8">
    <source>
        <dbReference type="ARBA" id="ARBA00022989"/>
    </source>
</evidence>
<dbReference type="PANTHER" id="PTHR12428:SF65">
    <property type="entry name" value="CYTOCHROME C OXIDASE ASSEMBLY PROTEIN COX18, MITOCHONDRIAL"/>
    <property type="match status" value="1"/>
</dbReference>
<keyword evidence="10 13" id="KW-0143">Chaperone</keyword>
<dbReference type="HAMAP" id="MF_01810">
    <property type="entry name" value="YidC_type1"/>
    <property type="match status" value="1"/>
</dbReference>
<evidence type="ECO:0000256" key="11">
    <source>
        <dbReference type="ARBA" id="ARBA00033245"/>
    </source>
</evidence>
<reference evidence="18" key="1">
    <citation type="journal article" date="2019" name="Int. J. Syst. Evol. Microbiol.">
        <title>The Global Catalogue of Microorganisms (GCM) 10K type strain sequencing project: providing services to taxonomists for standard genome sequencing and annotation.</title>
        <authorList>
            <consortium name="The Broad Institute Genomics Platform"/>
            <consortium name="The Broad Institute Genome Sequencing Center for Infectious Disease"/>
            <person name="Wu L."/>
            <person name="Ma J."/>
        </authorList>
    </citation>
    <scope>NUCLEOTIDE SEQUENCE [LARGE SCALE GENOMIC DNA]</scope>
    <source>
        <strain evidence="18">CGMCC 1.13587</strain>
    </source>
</reference>
<dbReference type="NCBIfam" id="TIGR03592">
    <property type="entry name" value="yidC_oxa1_cterm"/>
    <property type="match status" value="1"/>
</dbReference>
<evidence type="ECO:0000256" key="3">
    <source>
        <dbReference type="ARBA" id="ARBA00015325"/>
    </source>
</evidence>
<feature type="transmembrane region" description="Helical" evidence="13">
    <location>
        <begin position="458"/>
        <end position="479"/>
    </location>
</feature>
<dbReference type="InterPro" id="IPR001708">
    <property type="entry name" value="YidC/ALB3/OXA1/COX18"/>
</dbReference>
<evidence type="ECO:0000259" key="15">
    <source>
        <dbReference type="Pfam" id="PF02096"/>
    </source>
</evidence>
<comment type="similarity">
    <text evidence="2 13">Belongs to the OXA1/ALB3/YidC family. Type 1 subfamily.</text>
</comment>
<feature type="domain" description="Membrane insertase YidC/Oxa/ALB C-terminal" evidence="15">
    <location>
        <begin position="389"/>
        <end position="567"/>
    </location>
</feature>
<comment type="caution">
    <text evidence="17">The sequence shown here is derived from an EMBL/GenBank/DDBJ whole genome shotgun (WGS) entry which is preliminary data.</text>
</comment>
<comment type="subunit">
    <text evidence="13">Interacts with the Sec translocase complex via SecD. Specifically interacts with transmembrane segments of nascent integral membrane proteins during membrane integration.</text>
</comment>
<dbReference type="RefSeq" id="WP_377326728.1">
    <property type="nucleotide sequence ID" value="NZ_JBHSNG010000009.1"/>
</dbReference>
<name>A0ABW0SYT4_9GAMM</name>
<dbReference type="InterPro" id="IPR028053">
    <property type="entry name" value="Membr_insert_YidC_N"/>
</dbReference>
<evidence type="ECO:0000256" key="2">
    <source>
        <dbReference type="ARBA" id="ARBA00010527"/>
    </source>
</evidence>
<dbReference type="Gene3D" id="2.70.98.90">
    <property type="match status" value="1"/>
</dbReference>
<comment type="caution">
    <text evidence="13">Lacks conserved residue(s) required for the propagation of feature annotation.</text>
</comment>
<sequence length="579" mass="63198">MNQTRTFLLFALLAVAYLLFTAWEKDYAPPPRVATTSASSAATPSADGSVPGAIPATATPTAASGTAAAIATDVAHAGQAPSQLITINTDVLRLSVDTRGGSVVHADLLAYPDAPRTHKAPNPPPTVLLANDEAHYFVAQSGLVSSSDTAPQDQPNHQALFQSAQTAYKLADGQNELNVDLTWQDAAGLKVTKTYSFKRGSYVIGVSQRIDNGAAQAWLGNAYQQLLRVEPPHTGNWLTNMSNPESRSFQGAAWYTGEKFQKLLFKDFKEPKDKLDSQIKGGWAAMLRLYFFAAWIPPADQTDHYVTETINPDSAQPRYLIRAVGPALSVAPGQSLTSQTRLYLGPNVQGTLDAVAPGLDLTIDYGMFKLIAVPMHAVLSFLDGIAHNWGLSIILLVLLIKGATWKLTAVQYKSSAKMRKLAPRIQALKERYGDDKVKMQQATMELYKKEKVNPMGGCLPVLITMPVFYGLYYVLTYSLELRHAAFMWIPDLSAPDPFYILPIIYAAVMLGTQWLNPVAAGMDPAQAKMMKVMPLLFTVMFAFFPAGLCLYYAVNGLVGLGQQWWVTHHVDREESPKAA</sequence>
<evidence type="ECO:0000256" key="10">
    <source>
        <dbReference type="ARBA" id="ARBA00023186"/>
    </source>
</evidence>
<accession>A0ABW0SYT4</accession>
<dbReference type="Pfam" id="PF02096">
    <property type="entry name" value="60KD_IMP"/>
    <property type="match status" value="1"/>
</dbReference>
<dbReference type="InterPro" id="IPR028055">
    <property type="entry name" value="YidC/Oxa/ALB_C"/>
</dbReference>
<dbReference type="PRINTS" id="PR01900">
    <property type="entry name" value="YIDCPROTEIN"/>
</dbReference>
<evidence type="ECO:0000313" key="18">
    <source>
        <dbReference type="Proteomes" id="UP001596111"/>
    </source>
</evidence>
<evidence type="ECO:0000256" key="4">
    <source>
        <dbReference type="ARBA" id="ARBA00022448"/>
    </source>
</evidence>
<feature type="region of interest" description="Disordered" evidence="14">
    <location>
        <begin position="31"/>
        <end position="54"/>
    </location>
</feature>